<dbReference type="Gene3D" id="3.90.75.10">
    <property type="entry name" value="Homing Intron 3 (I-ppo) Encoded Endonuclease, Chain A"/>
    <property type="match status" value="1"/>
</dbReference>
<proteinExistence type="predicted"/>
<reference evidence="2" key="1">
    <citation type="journal article" date="2015" name="Nature">
        <title>Complex archaea that bridge the gap between prokaryotes and eukaryotes.</title>
        <authorList>
            <person name="Spang A."/>
            <person name="Saw J.H."/>
            <person name="Jorgensen S.L."/>
            <person name="Zaremba-Niedzwiedzka K."/>
            <person name="Martijn J."/>
            <person name="Lind A.E."/>
            <person name="van Eijk R."/>
            <person name="Schleper C."/>
            <person name="Guy L."/>
            <person name="Ettema T.J."/>
        </authorList>
    </citation>
    <scope>NUCLEOTIDE SEQUENCE</scope>
</reference>
<comment type="caution">
    <text evidence="2">The sequence shown here is derived from an EMBL/GenBank/DDBJ whole genome shotgun (WGS) entry which is preliminary data.</text>
</comment>
<protein>
    <recommendedName>
        <fullName evidence="1">HNH nuclease domain-containing protein</fullName>
    </recommendedName>
</protein>
<accession>A0A0F9J1V4</accession>
<dbReference type="AlphaFoldDB" id="A0A0F9J1V4"/>
<organism evidence="2">
    <name type="scientific">marine sediment metagenome</name>
    <dbReference type="NCBI Taxonomy" id="412755"/>
    <lineage>
        <taxon>unclassified sequences</taxon>
        <taxon>metagenomes</taxon>
        <taxon>ecological metagenomes</taxon>
    </lineage>
</organism>
<name>A0A0F9J1V4_9ZZZZ</name>
<dbReference type="Pfam" id="PF13392">
    <property type="entry name" value="HNH_3"/>
    <property type="match status" value="1"/>
</dbReference>
<dbReference type="GO" id="GO:0004519">
    <property type="term" value="F:endonuclease activity"/>
    <property type="evidence" value="ECO:0007669"/>
    <property type="project" value="InterPro"/>
</dbReference>
<dbReference type="SUPFAM" id="SSF54060">
    <property type="entry name" value="His-Me finger endonucleases"/>
    <property type="match status" value="1"/>
</dbReference>
<sequence>MDKTLKEQFHEKYISTPAGCWMWTGSLKPAGYGTMWLNEKNIHAHRLSWQLHNGTIPDGLFVLHKCDVPGCVNPEHLFLGTQKDNIADCAKKNRSNKSLLTWDDVRNIRAKLSQGVLQYVLAEEYNVHRTTIYHIRKRKTWRE</sequence>
<dbReference type="InterPro" id="IPR003615">
    <property type="entry name" value="HNH_nuc"/>
</dbReference>
<feature type="domain" description="HNH nuclease" evidence="1">
    <location>
        <begin position="43"/>
        <end position="85"/>
    </location>
</feature>
<gene>
    <name evidence="2" type="ORF">LCGC14_1509500</name>
</gene>
<dbReference type="InterPro" id="IPR044930">
    <property type="entry name" value="Homing_endonuclease_His-Me"/>
</dbReference>
<evidence type="ECO:0000313" key="2">
    <source>
        <dbReference type="EMBL" id="KKM63634.1"/>
    </source>
</evidence>
<evidence type="ECO:0000259" key="1">
    <source>
        <dbReference type="Pfam" id="PF13392"/>
    </source>
</evidence>
<dbReference type="InterPro" id="IPR044925">
    <property type="entry name" value="His-Me_finger_sf"/>
</dbReference>
<dbReference type="EMBL" id="LAZR01011062">
    <property type="protein sequence ID" value="KKM63634.1"/>
    <property type="molecule type" value="Genomic_DNA"/>
</dbReference>